<dbReference type="PATRIC" id="fig|1276920.7.peg.364"/>
<name>M7MV98_9MICC</name>
<comment type="caution">
    <text evidence="1">The sequence shown here is derived from an EMBL/GenBank/DDBJ whole genome shotgun (WGS) entry which is preliminary data.</text>
</comment>
<evidence type="ECO:0000313" key="2">
    <source>
        <dbReference type="Proteomes" id="UP000012015"/>
    </source>
</evidence>
<keyword evidence="2" id="KW-1185">Reference proteome</keyword>
<organism evidence="1 2">
    <name type="scientific">Paeniglutamicibacter gangotriensis Lz1y</name>
    <dbReference type="NCBI Taxonomy" id="1276920"/>
    <lineage>
        <taxon>Bacteria</taxon>
        <taxon>Bacillati</taxon>
        <taxon>Actinomycetota</taxon>
        <taxon>Actinomycetes</taxon>
        <taxon>Micrococcales</taxon>
        <taxon>Micrococcaceae</taxon>
        <taxon>Paeniglutamicibacter</taxon>
    </lineage>
</organism>
<dbReference type="STRING" id="1276920.ADIAG_00370"/>
<dbReference type="EMBL" id="AOCK01000001">
    <property type="protein sequence ID" value="EMR00363.1"/>
    <property type="molecule type" value="Genomic_DNA"/>
</dbReference>
<proteinExistence type="predicted"/>
<dbReference type="RefSeq" id="WP_007269577.1">
    <property type="nucleotide sequence ID" value="NZ_AOCK01000001.1"/>
</dbReference>
<dbReference type="AlphaFoldDB" id="M7MV98"/>
<dbReference type="Proteomes" id="UP000012015">
    <property type="component" value="Unassembled WGS sequence"/>
</dbReference>
<reference evidence="1 2" key="1">
    <citation type="journal article" date="2013" name="Genome Announc.">
        <title>Draft Genome Sequence of Arthrobacter gangotriensis Strain Lz1yT, Isolated from a Penguin Rookery Soil Sample Collected in Antarctica, near the Indian Station Dakshin Gangotri.</title>
        <authorList>
            <person name="Shivaji S."/>
            <person name="Ara S."/>
            <person name="Bandi S."/>
            <person name="Singh A."/>
            <person name="Kumar Pinnaka A."/>
        </authorList>
    </citation>
    <scope>NUCLEOTIDE SEQUENCE [LARGE SCALE GENOMIC DNA]</scope>
    <source>
        <strain evidence="1 2">Lz1y</strain>
    </source>
</reference>
<gene>
    <name evidence="1" type="ORF">ADIAG_00370</name>
</gene>
<accession>M7MV98</accession>
<sequence>MFYSKRQQRLATKMNCCVSRAVPSATEAQADAVRTGSAVITIKPN</sequence>
<evidence type="ECO:0000313" key="1">
    <source>
        <dbReference type="EMBL" id="EMR00363.1"/>
    </source>
</evidence>
<protein>
    <submittedName>
        <fullName evidence="1">Uncharacterized protein</fullName>
    </submittedName>
</protein>